<sequence length="85" mass="10077">MEKGNNIIPNFNKKWQTRVRTQFNQPAIKCRREKNRMAKAYVVAPKPMNLLRPVVRQKLEQEKEKVLGIKNQSHRKKQNLAFGFS</sequence>
<name>A0A833VW99_9HYME</name>
<dbReference type="InterPro" id="IPR001380">
    <property type="entry name" value="Ribosomal_eL13"/>
</dbReference>
<comment type="similarity">
    <text evidence="1">Belongs to the eukaryotic ribosomal protein eL13 family.</text>
</comment>
<evidence type="ECO:0000256" key="3">
    <source>
        <dbReference type="ARBA" id="ARBA00023274"/>
    </source>
</evidence>
<keyword evidence="2" id="KW-0689">Ribosomal protein</keyword>
<evidence type="ECO:0000256" key="1">
    <source>
        <dbReference type="ARBA" id="ARBA00005640"/>
    </source>
</evidence>
<dbReference type="GO" id="GO:0003723">
    <property type="term" value="F:RNA binding"/>
    <property type="evidence" value="ECO:0007669"/>
    <property type="project" value="TreeGrafter"/>
</dbReference>
<evidence type="ECO:0000256" key="4">
    <source>
        <dbReference type="ARBA" id="ARBA00035216"/>
    </source>
</evidence>
<dbReference type="PANTHER" id="PTHR11722">
    <property type="entry name" value="60S RIBOSOMAL PROTEIN L13"/>
    <property type="match status" value="1"/>
</dbReference>
<evidence type="ECO:0000256" key="5">
    <source>
        <dbReference type="ARBA" id="ARBA00035321"/>
    </source>
</evidence>
<dbReference type="PANTHER" id="PTHR11722:SF0">
    <property type="entry name" value="LARGE RIBOSOMAL SUBUNIT PROTEIN EL13"/>
    <property type="match status" value="1"/>
</dbReference>
<gene>
    <name evidence="6" type="ORF">E2986_14151</name>
</gene>
<organism evidence="6 7">
    <name type="scientific">Frieseomelitta varia</name>
    <dbReference type="NCBI Taxonomy" id="561572"/>
    <lineage>
        <taxon>Eukaryota</taxon>
        <taxon>Metazoa</taxon>
        <taxon>Ecdysozoa</taxon>
        <taxon>Arthropoda</taxon>
        <taxon>Hexapoda</taxon>
        <taxon>Insecta</taxon>
        <taxon>Pterygota</taxon>
        <taxon>Neoptera</taxon>
        <taxon>Endopterygota</taxon>
        <taxon>Hymenoptera</taxon>
        <taxon>Apocrita</taxon>
        <taxon>Aculeata</taxon>
        <taxon>Apoidea</taxon>
        <taxon>Anthophila</taxon>
        <taxon>Apidae</taxon>
        <taxon>Frieseomelitta</taxon>
    </lineage>
</organism>
<dbReference type="Pfam" id="PF01294">
    <property type="entry name" value="Ribosomal_L13e"/>
    <property type="match status" value="1"/>
</dbReference>
<dbReference type="EMBL" id="WNWW01000650">
    <property type="protein sequence ID" value="KAF3422699.1"/>
    <property type="molecule type" value="Genomic_DNA"/>
</dbReference>
<dbReference type="GO" id="GO:0003735">
    <property type="term" value="F:structural constituent of ribosome"/>
    <property type="evidence" value="ECO:0007669"/>
    <property type="project" value="InterPro"/>
</dbReference>
<dbReference type="GO" id="GO:0006412">
    <property type="term" value="P:translation"/>
    <property type="evidence" value="ECO:0007669"/>
    <property type="project" value="InterPro"/>
</dbReference>
<evidence type="ECO:0000313" key="7">
    <source>
        <dbReference type="Proteomes" id="UP000655588"/>
    </source>
</evidence>
<dbReference type="AlphaFoldDB" id="A0A833VW99"/>
<protein>
    <recommendedName>
        <fullName evidence="4">Large ribosomal subunit protein eL13</fullName>
    </recommendedName>
    <alternativeName>
        <fullName evidence="5">60S ribosomal protein L13</fullName>
    </alternativeName>
</protein>
<accession>A0A833VW99</accession>
<comment type="caution">
    <text evidence="6">The sequence shown here is derived from an EMBL/GenBank/DDBJ whole genome shotgun (WGS) entry which is preliminary data.</text>
</comment>
<dbReference type="GO" id="GO:0022625">
    <property type="term" value="C:cytosolic large ribosomal subunit"/>
    <property type="evidence" value="ECO:0007669"/>
    <property type="project" value="TreeGrafter"/>
</dbReference>
<evidence type="ECO:0000256" key="2">
    <source>
        <dbReference type="ARBA" id="ARBA00022980"/>
    </source>
</evidence>
<keyword evidence="7" id="KW-1185">Reference proteome</keyword>
<dbReference type="Proteomes" id="UP000655588">
    <property type="component" value="Unassembled WGS sequence"/>
</dbReference>
<reference evidence="6" key="1">
    <citation type="submission" date="2019-11" db="EMBL/GenBank/DDBJ databases">
        <title>The nuclear and mitochondrial genomes of Frieseomelitta varia - a highly eusocial stingless bee (Meliponini) with a permanently sterile worker caste.</title>
        <authorList>
            <person name="Freitas F.C.P."/>
            <person name="Lourenco A.P."/>
            <person name="Nunes F.M.F."/>
            <person name="Paschoal A.R."/>
            <person name="Abreu F.C.P."/>
            <person name="Barbin F.O."/>
            <person name="Bataglia L."/>
            <person name="Cardoso-Junior C.A.M."/>
            <person name="Cervoni M.S."/>
            <person name="Silva S.R."/>
            <person name="Dalarmi F."/>
            <person name="Del Lama M.A."/>
            <person name="Depintor T.S."/>
            <person name="Ferreira K.M."/>
            <person name="Goria P.S."/>
            <person name="Jaskot M.C."/>
            <person name="Lago D.C."/>
            <person name="Luna-Lucena D."/>
            <person name="Moda L.M."/>
            <person name="Nascimento L."/>
            <person name="Pedrino M."/>
            <person name="Rabico F.O."/>
            <person name="Sanches F.C."/>
            <person name="Santos D.E."/>
            <person name="Santos C.G."/>
            <person name="Vieira J."/>
            <person name="Lopes T.F."/>
            <person name="Barchuk A.R."/>
            <person name="Hartfelder K."/>
            <person name="Simoes Z.L.P."/>
            <person name="Bitondi M.M.G."/>
            <person name="Pinheiro D.G."/>
        </authorList>
    </citation>
    <scope>NUCLEOTIDE SEQUENCE</scope>
    <source>
        <strain evidence="6">USP_RPSP 00005682</strain>
        <tissue evidence="6">Whole individual</tissue>
    </source>
</reference>
<keyword evidence="3" id="KW-0687">Ribonucleoprotein</keyword>
<evidence type="ECO:0000313" key="6">
    <source>
        <dbReference type="EMBL" id="KAF3422699.1"/>
    </source>
</evidence>
<proteinExistence type="inferred from homology"/>